<protein>
    <submittedName>
        <fullName evidence="2">Uncharacterized protein</fullName>
    </submittedName>
</protein>
<evidence type="ECO:0000313" key="3">
    <source>
        <dbReference type="Proteomes" id="UP001147746"/>
    </source>
</evidence>
<dbReference type="AlphaFoldDB" id="A0A9W9UBK3"/>
<dbReference type="Proteomes" id="UP001147746">
    <property type="component" value="Unassembled WGS sequence"/>
</dbReference>
<sequence>MPQPLPLWDAFAICEGPSKDDRTCCGLTKRGTLCKLYVTEDVHKAGIEKLNSLARQPFDLPVLQDRLHDIVPHFLCARWHRQLQVNQVRERWEAAAIRNQGQAHTTRRGSGFGAPPRGERALSSETRLHAEPTRPRTSVSASRSGLDHPRSTPTTERQSPSQVSARRLTEAVLRDNRVPWEVTEAVPAVLSIAKESGGKSPFTCEVLRKRLACETRPVRFVVGKTRRSPWS</sequence>
<reference evidence="2" key="2">
    <citation type="journal article" date="2023" name="IMA Fungus">
        <title>Comparative genomic study of the Penicillium genus elucidates a diverse pangenome and 15 lateral gene transfer events.</title>
        <authorList>
            <person name="Petersen C."/>
            <person name="Sorensen T."/>
            <person name="Nielsen M.R."/>
            <person name="Sondergaard T.E."/>
            <person name="Sorensen J.L."/>
            <person name="Fitzpatrick D.A."/>
            <person name="Frisvad J.C."/>
            <person name="Nielsen K.L."/>
        </authorList>
    </citation>
    <scope>NUCLEOTIDE SEQUENCE</scope>
    <source>
        <strain evidence="2">IBT 21472</strain>
    </source>
</reference>
<feature type="compositionally biased region" description="Basic and acidic residues" evidence="1">
    <location>
        <begin position="117"/>
        <end position="134"/>
    </location>
</feature>
<evidence type="ECO:0000313" key="2">
    <source>
        <dbReference type="EMBL" id="KAJ5330572.1"/>
    </source>
</evidence>
<comment type="caution">
    <text evidence="2">The sequence shown here is derived from an EMBL/GenBank/DDBJ whole genome shotgun (WGS) entry which is preliminary data.</text>
</comment>
<name>A0A9W9UBK3_9EURO</name>
<feature type="compositionally biased region" description="Polar residues" evidence="1">
    <location>
        <begin position="151"/>
        <end position="164"/>
    </location>
</feature>
<dbReference type="EMBL" id="JAPZBO010000001">
    <property type="protein sequence ID" value="KAJ5330572.1"/>
    <property type="molecule type" value="Genomic_DNA"/>
</dbReference>
<organism evidence="2 3">
    <name type="scientific">Penicillium atrosanguineum</name>
    <dbReference type="NCBI Taxonomy" id="1132637"/>
    <lineage>
        <taxon>Eukaryota</taxon>
        <taxon>Fungi</taxon>
        <taxon>Dikarya</taxon>
        <taxon>Ascomycota</taxon>
        <taxon>Pezizomycotina</taxon>
        <taxon>Eurotiomycetes</taxon>
        <taxon>Eurotiomycetidae</taxon>
        <taxon>Eurotiales</taxon>
        <taxon>Aspergillaceae</taxon>
        <taxon>Penicillium</taxon>
    </lineage>
</organism>
<reference evidence="2" key="1">
    <citation type="submission" date="2022-12" db="EMBL/GenBank/DDBJ databases">
        <authorList>
            <person name="Petersen C."/>
        </authorList>
    </citation>
    <scope>NUCLEOTIDE SEQUENCE</scope>
    <source>
        <strain evidence="2">IBT 21472</strain>
    </source>
</reference>
<accession>A0A9W9UBK3</accession>
<proteinExistence type="predicted"/>
<feature type="region of interest" description="Disordered" evidence="1">
    <location>
        <begin position="98"/>
        <end position="166"/>
    </location>
</feature>
<keyword evidence="3" id="KW-1185">Reference proteome</keyword>
<evidence type="ECO:0000256" key="1">
    <source>
        <dbReference type="SAM" id="MobiDB-lite"/>
    </source>
</evidence>
<gene>
    <name evidence="2" type="ORF">N7476_000355</name>
</gene>